<evidence type="ECO:0000256" key="3">
    <source>
        <dbReference type="ARBA" id="ARBA00022692"/>
    </source>
</evidence>
<accession>G0QY92</accession>
<dbReference type="eggNOG" id="ENOG502QSX2">
    <property type="taxonomic scope" value="Eukaryota"/>
</dbReference>
<reference evidence="13 14" key="1">
    <citation type="submission" date="2011-07" db="EMBL/GenBank/DDBJ databases">
        <authorList>
            <person name="Coyne R."/>
            <person name="Brami D."/>
            <person name="Johnson J."/>
            <person name="Hostetler J."/>
            <person name="Hannick L."/>
            <person name="Clark T."/>
            <person name="Cassidy-Hanley D."/>
            <person name="Inman J."/>
        </authorList>
    </citation>
    <scope>NUCLEOTIDE SEQUENCE [LARGE SCALE GENOMIC DNA]</scope>
    <source>
        <strain evidence="13 14">G5</strain>
    </source>
</reference>
<dbReference type="Proteomes" id="UP000008983">
    <property type="component" value="Unassembled WGS sequence"/>
</dbReference>
<dbReference type="SUPFAM" id="SSF52025">
    <property type="entry name" value="PA domain"/>
    <property type="match status" value="1"/>
</dbReference>
<dbReference type="EMBL" id="GL984104">
    <property type="protein sequence ID" value="EGR29831.1"/>
    <property type="molecule type" value="Genomic_DNA"/>
</dbReference>
<protein>
    <submittedName>
        <fullName evidence="13">Pa domain protein</fullName>
    </submittedName>
</protein>
<dbReference type="PANTHER" id="PTHR22702:SF1">
    <property type="entry name" value="PROTEASE-ASSOCIATED DOMAIN-CONTAINING PROTEIN 1"/>
    <property type="match status" value="1"/>
</dbReference>
<dbReference type="GO" id="GO:0016020">
    <property type="term" value="C:membrane"/>
    <property type="evidence" value="ECO:0007669"/>
    <property type="project" value="UniProtKB-SubCell"/>
</dbReference>
<keyword evidence="14" id="KW-1185">Reference proteome</keyword>
<dbReference type="PANTHER" id="PTHR22702">
    <property type="entry name" value="PROTEASE-ASSOCIATED DOMAIN-CONTAINING PROTEIN"/>
    <property type="match status" value="1"/>
</dbReference>
<keyword evidence="6" id="KW-0106">Calcium</keyword>
<keyword evidence="9" id="KW-0325">Glycoprotein</keyword>
<keyword evidence="5" id="KW-0677">Repeat</keyword>
<sequence>MKNKVNKCKLTILKPQSLIAKIGETVSYSLANFGFQPYGQTITGTIQIPYQKNNKDQISDGCQEIQSISNQETQGFSQQSIYLIQRGNCSFVTKAKNAELAGVGLLIIYDNYDNESEQDIILMDDHTGKHLVISTLFINKSNGEQIQNFILQNPNQKVDIKVEFEQHKEANNINVVFWMSSLDQDSYQFIKNFKKHYDAIQLEGFNIKFQVHFALTYDIESRENFYSLTKDNCVSNGRYCSPELKDNDELTSSVVLEDLRQIIISKLYPKLWWDYAIDFGDVCLNSKSARELEICSYKSMENVGFKEEQIEAVKLQFEKSFIKQGYQPINYAVNDNKILSAELLTFFELEVDIFPALIVNQDFFRGDITAEGPIYEFICDAFIDQPLNCFNSFDKYVEFKHGLFFLFQIKYIFFYRL</sequence>
<name>G0QY92_ICHMU</name>
<evidence type="ECO:0000256" key="1">
    <source>
        <dbReference type="ARBA" id="ARBA00004479"/>
    </source>
</evidence>
<dbReference type="STRING" id="857967.G0QY92"/>
<evidence type="ECO:0000256" key="10">
    <source>
        <dbReference type="ARBA" id="ARBA00037847"/>
    </source>
</evidence>
<evidence type="ECO:0000313" key="14">
    <source>
        <dbReference type="Proteomes" id="UP000008983"/>
    </source>
</evidence>
<evidence type="ECO:0000256" key="8">
    <source>
        <dbReference type="ARBA" id="ARBA00023136"/>
    </source>
</evidence>
<evidence type="ECO:0000256" key="5">
    <source>
        <dbReference type="ARBA" id="ARBA00022737"/>
    </source>
</evidence>
<organism evidence="13 14">
    <name type="scientific">Ichthyophthirius multifiliis</name>
    <name type="common">White spot disease agent</name>
    <name type="synonym">Ich</name>
    <dbReference type="NCBI Taxonomy" id="5932"/>
    <lineage>
        <taxon>Eukaryota</taxon>
        <taxon>Sar</taxon>
        <taxon>Alveolata</taxon>
        <taxon>Ciliophora</taxon>
        <taxon>Intramacronucleata</taxon>
        <taxon>Oligohymenophorea</taxon>
        <taxon>Hymenostomatida</taxon>
        <taxon>Ophryoglenina</taxon>
        <taxon>Ichthyophthirius</taxon>
    </lineage>
</organism>
<dbReference type="Gene3D" id="3.50.30.30">
    <property type="match status" value="1"/>
</dbReference>
<evidence type="ECO:0000256" key="4">
    <source>
        <dbReference type="ARBA" id="ARBA00022729"/>
    </source>
</evidence>
<keyword evidence="7" id="KW-1133">Transmembrane helix</keyword>
<dbReference type="OrthoDB" id="10045365at2759"/>
<dbReference type="RefSeq" id="XP_004031067.1">
    <property type="nucleotide sequence ID" value="XM_004031019.1"/>
</dbReference>
<dbReference type="GO" id="GO:0012505">
    <property type="term" value="C:endomembrane system"/>
    <property type="evidence" value="ECO:0007669"/>
    <property type="project" value="UniProtKB-SubCell"/>
</dbReference>
<evidence type="ECO:0000259" key="12">
    <source>
        <dbReference type="Pfam" id="PF25011"/>
    </source>
</evidence>
<dbReference type="InterPro" id="IPR056858">
    <property type="entry name" value="VSR_TRX"/>
</dbReference>
<evidence type="ECO:0000259" key="11">
    <source>
        <dbReference type="Pfam" id="PF02225"/>
    </source>
</evidence>
<feature type="domain" description="Vacuolar sorting receptor thioredoxin-like" evidence="12">
    <location>
        <begin position="180"/>
        <end position="371"/>
    </location>
</feature>
<dbReference type="AlphaFoldDB" id="G0QY92"/>
<evidence type="ECO:0000256" key="9">
    <source>
        <dbReference type="ARBA" id="ARBA00023180"/>
    </source>
</evidence>
<evidence type="ECO:0000256" key="2">
    <source>
        <dbReference type="ARBA" id="ARBA00022536"/>
    </source>
</evidence>
<dbReference type="GeneID" id="14905941"/>
<dbReference type="InterPro" id="IPR003137">
    <property type="entry name" value="PA_domain"/>
</dbReference>
<dbReference type="OMA" id="VCPIVDG"/>
<evidence type="ECO:0000256" key="6">
    <source>
        <dbReference type="ARBA" id="ARBA00022837"/>
    </source>
</evidence>
<dbReference type="InterPro" id="IPR046450">
    <property type="entry name" value="PA_dom_sf"/>
</dbReference>
<evidence type="ECO:0000313" key="13">
    <source>
        <dbReference type="EMBL" id="EGR29831.1"/>
    </source>
</evidence>
<proteinExistence type="predicted"/>
<dbReference type="InParanoid" id="G0QY92"/>
<keyword evidence="4" id="KW-0732">Signal</keyword>
<evidence type="ECO:0000256" key="7">
    <source>
        <dbReference type="ARBA" id="ARBA00022989"/>
    </source>
</evidence>
<gene>
    <name evidence="13" type="ORF">IMG5_148150</name>
</gene>
<comment type="subcellular location">
    <subcellularLocation>
        <location evidence="10">Endomembrane system</location>
        <topology evidence="10">Single-pass membrane protein</topology>
    </subcellularLocation>
    <subcellularLocation>
        <location evidence="1">Membrane</location>
        <topology evidence="1">Single-pass type I membrane protein</topology>
    </subcellularLocation>
</comment>
<keyword evidence="3" id="KW-0812">Transmembrane</keyword>
<feature type="domain" description="PA" evidence="11">
    <location>
        <begin position="60"/>
        <end position="146"/>
    </location>
</feature>
<keyword evidence="2" id="KW-0245">EGF-like domain</keyword>
<dbReference type="Pfam" id="PF02225">
    <property type="entry name" value="PA"/>
    <property type="match status" value="1"/>
</dbReference>
<keyword evidence="8" id="KW-0472">Membrane</keyword>
<dbReference type="Pfam" id="PF25011">
    <property type="entry name" value="VSR_TRX"/>
    <property type="match status" value="1"/>
</dbReference>